<feature type="transmembrane region" description="Helical" evidence="5">
    <location>
        <begin position="212"/>
        <end position="238"/>
    </location>
</feature>
<feature type="domain" description="ABC transmembrane type-2" evidence="6">
    <location>
        <begin position="133"/>
        <end position="361"/>
    </location>
</feature>
<keyword evidence="2 5" id="KW-0812">Transmembrane</keyword>
<dbReference type="PANTHER" id="PTHR43027:SF1">
    <property type="entry name" value="DOXORUBICIN RESISTANCE ABC TRANSPORTER PERMEASE PROTEIN DRRC-RELATED"/>
    <property type="match status" value="1"/>
</dbReference>
<proteinExistence type="predicted"/>
<feature type="transmembrane region" description="Helical" evidence="5">
    <location>
        <begin position="279"/>
        <end position="299"/>
    </location>
</feature>
<evidence type="ECO:0000256" key="3">
    <source>
        <dbReference type="ARBA" id="ARBA00022989"/>
    </source>
</evidence>
<evidence type="ECO:0000256" key="1">
    <source>
        <dbReference type="ARBA" id="ARBA00004141"/>
    </source>
</evidence>
<feature type="transmembrane region" description="Helical" evidence="5">
    <location>
        <begin position="250"/>
        <end position="272"/>
    </location>
</feature>
<keyword evidence="3 5" id="KW-1133">Transmembrane helix</keyword>
<dbReference type="Pfam" id="PF12698">
    <property type="entry name" value="ABC2_membrane_3"/>
    <property type="match status" value="1"/>
</dbReference>
<feature type="transmembrane region" description="Helical" evidence="5">
    <location>
        <begin position="339"/>
        <end position="358"/>
    </location>
</feature>
<dbReference type="RefSeq" id="WP_151112480.1">
    <property type="nucleotide sequence ID" value="NZ_JACSQO010000013.1"/>
</dbReference>
<evidence type="ECO:0000259" key="6">
    <source>
        <dbReference type="PROSITE" id="PS51012"/>
    </source>
</evidence>
<name>A0ABR8RE98_9BACI</name>
<dbReference type="Proteomes" id="UP000640786">
    <property type="component" value="Unassembled WGS sequence"/>
</dbReference>
<evidence type="ECO:0000256" key="2">
    <source>
        <dbReference type="ARBA" id="ARBA00022692"/>
    </source>
</evidence>
<reference evidence="7 8" key="1">
    <citation type="submission" date="2020-08" db="EMBL/GenBank/DDBJ databases">
        <title>A Genomic Blueprint of the Chicken Gut Microbiome.</title>
        <authorList>
            <person name="Gilroy R."/>
            <person name="Ravi A."/>
            <person name="Getino M."/>
            <person name="Pursley I."/>
            <person name="Horton D.L."/>
            <person name="Alikhan N.-F."/>
            <person name="Baker D."/>
            <person name="Gharbi K."/>
            <person name="Hall N."/>
            <person name="Watson M."/>
            <person name="Adriaenssens E.M."/>
            <person name="Foster-Nyarko E."/>
            <person name="Jarju S."/>
            <person name="Secka A."/>
            <person name="Antonio M."/>
            <person name="Oren A."/>
            <person name="Chaudhuri R."/>
            <person name="La Ragione R.M."/>
            <person name="Hildebrand F."/>
            <person name="Pallen M.J."/>
        </authorList>
    </citation>
    <scope>NUCLEOTIDE SEQUENCE [LARGE SCALE GENOMIC DNA]</scope>
    <source>
        <strain evidence="7 8">Sa2BUA9</strain>
    </source>
</reference>
<dbReference type="InterPro" id="IPR013525">
    <property type="entry name" value="ABC2_TM"/>
</dbReference>
<gene>
    <name evidence="7" type="ORF">H9650_18670</name>
</gene>
<accession>A0ABR8RE98</accession>
<dbReference type="InterPro" id="IPR052902">
    <property type="entry name" value="ABC-2_transporter"/>
</dbReference>
<evidence type="ECO:0000256" key="5">
    <source>
        <dbReference type="SAM" id="Phobius"/>
    </source>
</evidence>
<feature type="transmembrane region" description="Helical" evidence="5">
    <location>
        <begin position="171"/>
        <end position="191"/>
    </location>
</feature>
<evidence type="ECO:0000313" key="7">
    <source>
        <dbReference type="EMBL" id="MBD7946134.1"/>
    </source>
</evidence>
<keyword evidence="4 5" id="KW-0472">Membrane</keyword>
<dbReference type="InterPro" id="IPR047817">
    <property type="entry name" value="ABC2_TM_bact-type"/>
</dbReference>
<organism evidence="7 8">
    <name type="scientific">Psychrobacillus faecigallinarum</name>
    <dbReference type="NCBI Taxonomy" id="2762235"/>
    <lineage>
        <taxon>Bacteria</taxon>
        <taxon>Bacillati</taxon>
        <taxon>Bacillota</taxon>
        <taxon>Bacilli</taxon>
        <taxon>Bacillales</taxon>
        <taxon>Bacillaceae</taxon>
        <taxon>Psychrobacillus</taxon>
    </lineage>
</organism>
<evidence type="ECO:0000313" key="8">
    <source>
        <dbReference type="Proteomes" id="UP000640786"/>
    </source>
</evidence>
<sequence length="369" mass="41421">MKGIWIARLQNLKRKPLVLIMMTLMTLVLAYVLSGGVGSQTPILIALDNTSTSKEVLDELNTFEEYSIEEVIKDVLYEKVEQDPDLIGVHLTQTAYTVLTGTETDSVREISLAIESAYSENAFQQKIIEIGGELKWLEVKENLSKQEAFQMNTSAMDEAQVFRYDGALQSLFGYMLFFVFYTISTNVQFILEDKRTGVWNRLKLASISRFQLYFGHLSFSFIIGLLQMLLVILVFRFVVGTNMYGALLEVILITSIYVLLVLAVSLLIISLVKTVSQSGVIISLLAVAFAMIGGAYWPLEIVQSEGLLAMKWLSPIYYAMEALKRITIYGETLGAVSTYLWMMLLLAATLISGAIYLLEKKSERGHSIE</sequence>
<protein>
    <submittedName>
        <fullName evidence="7">ABC transporter permease</fullName>
    </submittedName>
</protein>
<dbReference type="EMBL" id="JACSQO010000013">
    <property type="protein sequence ID" value="MBD7946134.1"/>
    <property type="molecule type" value="Genomic_DNA"/>
</dbReference>
<dbReference type="PANTHER" id="PTHR43027">
    <property type="entry name" value="DOXORUBICIN RESISTANCE ABC TRANSPORTER PERMEASE PROTEIN DRRC-RELATED"/>
    <property type="match status" value="1"/>
</dbReference>
<comment type="subcellular location">
    <subcellularLocation>
        <location evidence="1">Membrane</location>
        <topology evidence="1">Multi-pass membrane protein</topology>
    </subcellularLocation>
</comment>
<dbReference type="PROSITE" id="PS51012">
    <property type="entry name" value="ABC_TM2"/>
    <property type="match status" value="1"/>
</dbReference>
<keyword evidence="8" id="KW-1185">Reference proteome</keyword>
<comment type="caution">
    <text evidence="7">The sequence shown here is derived from an EMBL/GenBank/DDBJ whole genome shotgun (WGS) entry which is preliminary data.</text>
</comment>
<evidence type="ECO:0000256" key="4">
    <source>
        <dbReference type="ARBA" id="ARBA00023136"/>
    </source>
</evidence>